<comment type="catalytic activity">
    <reaction evidence="10">
        <text>L-lysine(out) + L-arginine(in) = L-lysine(in) + L-arginine(out)</text>
        <dbReference type="Rhea" id="RHEA:70827"/>
        <dbReference type="ChEBI" id="CHEBI:32551"/>
        <dbReference type="ChEBI" id="CHEBI:32682"/>
    </reaction>
    <physiologicalReaction direction="left-to-right" evidence="10">
        <dbReference type="Rhea" id="RHEA:70828"/>
    </physiologicalReaction>
</comment>
<keyword evidence="5" id="KW-0597">Phosphoprotein</keyword>
<dbReference type="Gene3D" id="1.20.1740.10">
    <property type="entry name" value="Amino acid/polyamine transporter I"/>
    <property type="match status" value="1"/>
</dbReference>
<proteinExistence type="inferred from homology"/>
<protein>
    <recommendedName>
        <fullName evidence="15">b(0,+)-type amino acid transporter 1</fullName>
    </recommendedName>
    <alternativeName>
        <fullName evidence="16">Glycoprotein-associated amino acid transporter b0,+AT1</fullName>
    </alternativeName>
    <alternativeName>
        <fullName evidence="17">Solute carrier family 7 member 9</fullName>
    </alternativeName>
</protein>
<evidence type="ECO:0000256" key="19">
    <source>
        <dbReference type="SAM" id="Phobius"/>
    </source>
</evidence>
<dbReference type="InterPro" id="IPR050598">
    <property type="entry name" value="AminoAcid_Transporter"/>
</dbReference>
<feature type="transmembrane region" description="Helical" evidence="19">
    <location>
        <begin position="19"/>
        <end position="41"/>
    </location>
</feature>
<evidence type="ECO:0000256" key="15">
    <source>
        <dbReference type="ARBA" id="ARBA00074336"/>
    </source>
</evidence>
<evidence type="ECO:0000256" key="1">
    <source>
        <dbReference type="ARBA" id="ARBA00004424"/>
    </source>
</evidence>
<comment type="catalytic activity">
    <reaction evidence="14">
        <text>L-leucine(out) + L-arginine(in) = L-leucine(in) + L-arginine(out)</text>
        <dbReference type="Rhea" id="RHEA:71059"/>
        <dbReference type="ChEBI" id="CHEBI:32682"/>
        <dbReference type="ChEBI" id="CHEBI:57427"/>
    </reaction>
    <physiologicalReaction direction="left-to-right" evidence="14">
        <dbReference type="Rhea" id="RHEA:71060"/>
    </physiologicalReaction>
</comment>
<comment type="catalytic activity">
    <reaction evidence="12">
        <text>L-histidine(out) + L-arginine(in) = L-histidine(in) + L-arginine(out)</text>
        <dbReference type="Rhea" id="RHEA:71063"/>
        <dbReference type="ChEBI" id="CHEBI:32682"/>
        <dbReference type="ChEBI" id="CHEBI:57595"/>
    </reaction>
    <physiologicalReaction direction="left-to-right" evidence="12">
        <dbReference type="Rhea" id="RHEA:71064"/>
    </physiologicalReaction>
</comment>
<keyword evidence="3" id="KW-0813">Transport</keyword>
<feature type="transmembrane region" description="Helical" evidence="19">
    <location>
        <begin position="150"/>
        <end position="172"/>
    </location>
</feature>
<evidence type="ECO:0000256" key="2">
    <source>
        <dbReference type="ARBA" id="ARBA00009523"/>
    </source>
</evidence>
<dbReference type="PIRSF" id="PIRSF006060">
    <property type="entry name" value="AA_transporter"/>
    <property type="match status" value="1"/>
</dbReference>
<feature type="transmembrane region" description="Helical" evidence="19">
    <location>
        <begin position="408"/>
        <end position="427"/>
    </location>
</feature>
<dbReference type="Proteomes" id="UP001153636">
    <property type="component" value="Chromosome 22"/>
</dbReference>
<feature type="transmembrane region" description="Helical" evidence="19">
    <location>
        <begin position="225"/>
        <end position="248"/>
    </location>
</feature>
<evidence type="ECO:0000256" key="8">
    <source>
        <dbReference type="ARBA" id="ARBA00023136"/>
    </source>
</evidence>
<gene>
    <name evidence="20" type="ORF">PSYICH_LOCUS8283</name>
</gene>
<comment type="similarity">
    <text evidence="2">Belongs to the amino acid-polyamine-organocation (APC) superfamily.</text>
</comment>
<evidence type="ECO:0000256" key="4">
    <source>
        <dbReference type="ARBA" id="ARBA00022475"/>
    </source>
</evidence>
<feature type="transmembrane region" description="Helical" evidence="19">
    <location>
        <begin position="192"/>
        <end position="213"/>
    </location>
</feature>
<evidence type="ECO:0000256" key="12">
    <source>
        <dbReference type="ARBA" id="ARBA00051835"/>
    </source>
</evidence>
<evidence type="ECO:0000256" key="18">
    <source>
        <dbReference type="ARBA" id="ARBA00093193"/>
    </source>
</evidence>
<evidence type="ECO:0000256" key="14">
    <source>
        <dbReference type="ARBA" id="ARBA00052732"/>
    </source>
</evidence>
<dbReference type="InterPro" id="IPR002293">
    <property type="entry name" value="AA/rel_permease1"/>
</dbReference>
<evidence type="ECO:0000256" key="11">
    <source>
        <dbReference type="ARBA" id="ARBA00051814"/>
    </source>
</evidence>
<keyword evidence="8 19" id="KW-0472">Membrane</keyword>
<dbReference type="Pfam" id="PF13520">
    <property type="entry name" value="AA_permease_2"/>
    <property type="match status" value="1"/>
</dbReference>
<keyword evidence="6 19" id="KW-0812">Transmembrane</keyword>
<evidence type="ECO:0000256" key="3">
    <source>
        <dbReference type="ARBA" id="ARBA00022448"/>
    </source>
</evidence>
<evidence type="ECO:0000256" key="17">
    <source>
        <dbReference type="ARBA" id="ARBA00083296"/>
    </source>
</evidence>
<dbReference type="EMBL" id="OV651834">
    <property type="protein sequence ID" value="CAH1107555.1"/>
    <property type="molecule type" value="Genomic_DNA"/>
</dbReference>
<evidence type="ECO:0000256" key="10">
    <source>
        <dbReference type="ARBA" id="ARBA00051323"/>
    </source>
</evidence>
<evidence type="ECO:0000313" key="20">
    <source>
        <dbReference type="EMBL" id="CAH1107555.1"/>
    </source>
</evidence>
<dbReference type="PANTHER" id="PTHR11785:SF514">
    <property type="entry name" value="B(0,+)-TYPE AMINO ACID TRANSPORTER 1-LIKE PROTEIN"/>
    <property type="match status" value="1"/>
</dbReference>
<dbReference type="AlphaFoldDB" id="A0A9P0GF58"/>
<evidence type="ECO:0000256" key="6">
    <source>
        <dbReference type="ARBA" id="ARBA00022692"/>
    </source>
</evidence>
<feature type="transmembrane region" description="Helical" evidence="19">
    <location>
        <begin position="380"/>
        <end position="402"/>
    </location>
</feature>
<reference evidence="20" key="1">
    <citation type="submission" date="2022-01" db="EMBL/GenBank/DDBJ databases">
        <authorList>
            <person name="King R."/>
        </authorList>
    </citation>
    <scope>NUCLEOTIDE SEQUENCE</scope>
</reference>
<organism evidence="20 21">
    <name type="scientific">Psylliodes chrysocephalus</name>
    <dbReference type="NCBI Taxonomy" id="3402493"/>
    <lineage>
        <taxon>Eukaryota</taxon>
        <taxon>Metazoa</taxon>
        <taxon>Ecdysozoa</taxon>
        <taxon>Arthropoda</taxon>
        <taxon>Hexapoda</taxon>
        <taxon>Insecta</taxon>
        <taxon>Pterygota</taxon>
        <taxon>Neoptera</taxon>
        <taxon>Endopterygota</taxon>
        <taxon>Coleoptera</taxon>
        <taxon>Polyphaga</taxon>
        <taxon>Cucujiformia</taxon>
        <taxon>Chrysomeloidea</taxon>
        <taxon>Chrysomelidae</taxon>
        <taxon>Galerucinae</taxon>
        <taxon>Alticini</taxon>
        <taxon>Psylliodes</taxon>
    </lineage>
</organism>
<comment type="catalytic activity">
    <reaction evidence="11">
        <text>L-cystine(out) + L-arginine(in) = L-cystine(in) + L-arginine(out)</text>
        <dbReference type="Rhea" id="RHEA:71075"/>
        <dbReference type="ChEBI" id="CHEBI:32682"/>
        <dbReference type="ChEBI" id="CHEBI:35491"/>
    </reaction>
    <physiologicalReaction direction="left-to-right" evidence="11">
        <dbReference type="Rhea" id="RHEA:71076"/>
    </physiologicalReaction>
</comment>
<evidence type="ECO:0000256" key="9">
    <source>
        <dbReference type="ARBA" id="ARBA00023157"/>
    </source>
</evidence>
<evidence type="ECO:0000256" key="7">
    <source>
        <dbReference type="ARBA" id="ARBA00022989"/>
    </source>
</evidence>
<sequence>MIGSGIFVSPASALKYSGSVGMCIVVWASCGVISLLGALAYSELGTLVPRSGSEYAYFIDSFGPLHKFWGHLPAFIYSWIMIMVIRPAEIAVLTLTFSQYFCEPILDALCVQNNPDVKENVIKIVALIALGITTYINVSSVKLYIKVQNIFGSCKVVACLIVICGGIYQIAAGNTKNLSRGFEDTTTSPRDFAMAFYSGLWAYDGWSSVTVITEELKNPEVNIPRSIFIAVPLVTILYILMNVSYMTVLTYSEMISAPAVAVTFGDRILGPFSIIIPIGVALSTFGCALSLQFGVTRLCYVSGQDGFMLESLSFVHYKKMTPAPAVLLQGAISFLFISTGEILELIEFASFLIWFFYGVAMVSLIVMRKTMKDIKRPYKVPLFIPIFILLVALYLSITPIVLDPTPKYLLALGFMMLGVLIYYWCIYKRKRPTSFMKTITYYVQILFQVVPPEKS</sequence>
<comment type="catalytic activity">
    <reaction evidence="18">
        <text>L-phenylalanine(out) + L-arginine(in) = L-phenylalanine(in) + L-arginine(out)</text>
        <dbReference type="Rhea" id="RHEA:71067"/>
        <dbReference type="ChEBI" id="CHEBI:32682"/>
        <dbReference type="ChEBI" id="CHEBI:58095"/>
    </reaction>
    <physiologicalReaction direction="left-to-right" evidence="18">
        <dbReference type="Rhea" id="RHEA:71068"/>
    </physiologicalReaction>
</comment>
<feature type="transmembrane region" description="Helical" evidence="19">
    <location>
        <begin position="74"/>
        <end position="101"/>
    </location>
</feature>
<evidence type="ECO:0000313" key="21">
    <source>
        <dbReference type="Proteomes" id="UP001153636"/>
    </source>
</evidence>
<dbReference type="FunFam" id="1.20.1740.10:FF:000015">
    <property type="entry name" value="B(0,+)-type amino acid transporter 1"/>
    <property type="match status" value="1"/>
</dbReference>
<evidence type="ECO:0000256" key="5">
    <source>
        <dbReference type="ARBA" id="ARBA00022553"/>
    </source>
</evidence>
<feature type="transmembrane region" description="Helical" evidence="19">
    <location>
        <begin position="268"/>
        <end position="291"/>
    </location>
</feature>
<comment type="catalytic activity">
    <reaction evidence="13">
        <text>L-cysteine(out) + L-arginine(in) = L-cysteine(in) + L-arginine(out)</text>
        <dbReference type="Rhea" id="RHEA:71071"/>
        <dbReference type="ChEBI" id="CHEBI:32682"/>
        <dbReference type="ChEBI" id="CHEBI:35235"/>
    </reaction>
    <physiologicalReaction direction="left-to-right" evidence="13">
        <dbReference type="Rhea" id="RHEA:71072"/>
    </physiologicalReaction>
</comment>
<name>A0A9P0GF58_9CUCU</name>
<dbReference type="GO" id="GO:0016324">
    <property type="term" value="C:apical plasma membrane"/>
    <property type="evidence" value="ECO:0007669"/>
    <property type="project" value="UniProtKB-SubCell"/>
</dbReference>
<dbReference type="OrthoDB" id="5982228at2759"/>
<dbReference type="GO" id="GO:0015179">
    <property type="term" value="F:L-amino acid transmembrane transporter activity"/>
    <property type="evidence" value="ECO:0007669"/>
    <property type="project" value="TreeGrafter"/>
</dbReference>
<keyword evidence="7 19" id="KW-1133">Transmembrane helix</keyword>
<comment type="subcellular location">
    <subcellularLocation>
        <location evidence="1">Apical cell membrane</location>
        <topology evidence="1">Multi-pass membrane protein</topology>
    </subcellularLocation>
</comment>
<evidence type="ECO:0000256" key="16">
    <source>
        <dbReference type="ARBA" id="ARBA00079910"/>
    </source>
</evidence>
<keyword evidence="21" id="KW-1185">Reference proteome</keyword>
<dbReference type="PANTHER" id="PTHR11785">
    <property type="entry name" value="AMINO ACID TRANSPORTER"/>
    <property type="match status" value="1"/>
</dbReference>
<keyword evidence="9" id="KW-1015">Disulfide bond</keyword>
<accession>A0A9P0GF58</accession>
<feature type="transmembrane region" description="Helical" evidence="19">
    <location>
        <begin position="121"/>
        <end position="138"/>
    </location>
</feature>
<keyword evidence="4" id="KW-1003">Cell membrane</keyword>
<feature type="transmembrane region" description="Helical" evidence="19">
    <location>
        <begin position="325"/>
        <end position="343"/>
    </location>
</feature>
<evidence type="ECO:0000256" key="13">
    <source>
        <dbReference type="ARBA" id="ARBA00052179"/>
    </source>
</evidence>
<feature type="transmembrane region" description="Helical" evidence="19">
    <location>
        <begin position="349"/>
        <end position="368"/>
    </location>
</feature>